<reference evidence="1 2" key="1">
    <citation type="submission" date="2021-06" db="EMBL/GenBank/DDBJ databases">
        <authorList>
            <person name="Palmer J.M."/>
        </authorList>
    </citation>
    <scope>NUCLEOTIDE SEQUENCE [LARGE SCALE GENOMIC DNA]</scope>
    <source>
        <strain evidence="1 2">GA_2019</strain>
        <tissue evidence="1">Muscle</tissue>
    </source>
</reference>
<protein>
    <submittedName>
        <fullName evidence="1">Uncharacterized protein</fullName>
    </submittedName>
</protein>
<comment type="caution">
    <text evidence="1">The sequence shown here is derived from an EMBL/GenBank/DDBJ whole genome shotgun (WGS) entry which is preliminary data.</text>
</comment>
<keyword evidence="2" id="KW-1185">Reference proteome</keyword>
<gene>
    <name evidence="1" type="ORF">GOODEAATRI_032072</name>
</gene>
<proteinExistence type="predicted"/>
<name>A0ABV0P9H3_9TELE</name>
<evidence type="ECO:0000313" key="2">
    <source>
        <dbReference type="Proteomes" id="UP001476798"/>
    </source>
</evidence>
<dbReference type="Proteomes" id="UP001476798">
    <property type="component" value="Unassembled WGS sequence"/>
</dbReference>
<organism evidence="1 2">
    <name type="scientific">Goodea atripinnis</name>
    <dbReference type="NCBI Taxonomy" id="208336"/>
    <lineage>
        <taxon>Eukaryota</taxon>
        <taxon>Metazoa</taxon>
        <taxon>Chordata</taxon>
        <taxon>Craniata</taxon>
        <taxon>Vertebrata</taxon>
        <taxon>Euteleostomi</taxon>
        <taxon>Actinopterygii</taxon>
        <taxon>Neopterygii</taxon>
        <taxon>Teleostei</taxon>
        <taxon>Neoteleostei</taxon>
        <taxon>Acanthomorphata</taxon>
        <taxon>Ovalentaria</taxon>
        <taxon>Atherinomorphae</taxon>
        <taxon>Cyprinodontiformes</taxon>
        <taxon>Goodeidae</taxon>
        <taxon>Goodea</taxon>
    </lineage>
</organism>
<evidence type="ECO:0000313" key="1">
    <source>
        <dbReference type="EMBL" id="MEQ2180079.1"/>
    </source>
</evidence>
<dbReference type="EMBL" id="JAHRIO010065744">
    <property type="protein sequence ID" value="MEQ2180079.1"/>
    <property type="molecule type" value="Genomic_DNA"/>
</dbReference>
<sequence>MIVLDIYLMSGSGLLPSFPPSAACDWSAPCLCRSCMQLASLSRCFHHTHYFQSSQFRWQSRKAVMKCERHISEEEVGVPLPGRTRTLAVHIHLFIFTSITNRGIYSTDEQKPETDNSAPSLVSNTQKTDIQTYKLKTRSYQ</sequence>
<accession>A0ABV0P9H3</accession>